<feature type="transmembrane region" description="Helical" evidence="7">
    <location>
        <begin position="95"/>
        <end position="123"/>
    </location>
</feature>
<organism evidence="9 10">
    <name type="scientific">Paenibacillus artemisiicola</name>
    <dbReference type="NCBI Taxonomy" id="1172618"/>
    <lineage>
        <taxon>Bacteria</taxon>
        <taxon>Bacillati</taxon>
        <taxon>Bacillota</taxon>
        <taxon>Bacilli</taxon>
        <taxon>Bacillales</taxon>
        <taxon>Paenibacillaceae</taxon>
        <taxon>Paenibacillus</taxon>
    </lineage>
</organism>
<accession>A0ABS3WI44</accession>
<dbReference type="PANTHER" id="PTHR33778">
    <property type="entry name" value="PROTEIN MGTC"/>
    <property type="match status" value="1"/>
</dbReference>
<comment type="similarity">
    <text evidence="2">Belongs to the MgtC/SapB family.</text>
</comment>
<name>A0ABS3WI44_9BACL</name>
<keyword evidence="10" id="KW-1185">Reference proteome</keyword>
<dbReference type="PRINTS" id="PR01837">
    <property type="entry name" value="MGTCSAPBPROT"/>
</dbReference>
<evidence type="ECO:0000256" key="5">
    <source>
        <dbReference type="ARBA" id="ARBA00022989"/>
    </source>
</evidence>
<gene>
    <name evidence="9" type="ORF">I8J29_27745</name>
</gene>
<dbReference type="Proteomes" id="UP000670947">
    <property type="component" value="Unassembled WGS sequence"/>
</dbReference>
<feature type="transmembrane region" description="Helical" evidence="7">
    <location>
        <begin position="26"/>
        <end position="45"/>
    </location>
</feature>
<protein>
    <submittedName>
        <fullName evidence="9">MgtC/SapB family protein</fullName>
    </submittedName>
</protein>
<evidence type="ECO:0000256" key="3">
    <source>
        <dbReference type="ARBA" id="ARBA00022475"/>
    </source>
</evidence>
<sequence>MLLRIVVAGACGLLIGYERKNRMKEAGIRTHFVVAVGSALMMVLSKYAFGDMLGDDGVGLDPSRIAAQVVSGVGFLGAGMIFTQRQTVKGLTTAAGIWATAGIGMAVGAGLYVLGIGVTVLLLAAQKLLHSGFGWIAAPKNEQLSVRLADEDGAVEALQDALKTAGIAVLQFHAEKRREGDAPELRLDMAVKVAGAEDAERLLRLIQRLPQVLQVDLQ</sequence>
<dbReference type="EMBL" id="JAGGDJ010000044">
    <property type="protein sequence ID" value="MBO7747992.1"/>
    <property type="molecule type" value="Genomic_DNA"/>
</dbReference>
<evidence type="ECO:0000256" key="4">
    <source>
        <dbReference type="ARBA" id="ARBA00022692"/>
    </source>
</evidence>
<evidence type="ECO:0000259" key="8">
    <source>
        <dbReference type="Pfam" id="PF02308"/>
    </source>
</evidence>
<evidence type="ECO:0000256" key="1">
    <source>
        <dbReference type="ARBA" id="ARBA00004651"/>
    </source>
</evidence>
<dbReference type="Pfam" id="PF02308">
    <property type="entry name" value="MgtC"/>
    <property type="match status" value="1"/>
</dbReference>
<proteinExistence type="inferred from homology"/>
<evidence type="ECO:0000313" key="9">
    <source>
        <dbReference type="EMBL" id="MBO7747992.1"/>
    </source>
</evidence>
<dbReference type="InterPro" id="IPR003416">
    <property type="entry name" value="MgtC/SapB/SrpB/YhiD_fam"/>
</dbReference>
<evidence type="ECO:0000313" key="10">
    <source>
        <dbReference type="Proteomes" id="UP000670947"/>
    </source>
</evidence>
<dbReference type="InterPro" id="IPR049177">
    <property type="entry name" value="MgtC_SapB_SrpB_YhiD_N"/>
</dbReference>
<keyword evidence="5 7" id="KW-1133">Transmembrane helix</keyword>
<evidence type="ECO:0000256" key="6">
    <source>
        <dbReference type="ARBA" id="ARBA00023136"/>
    </source>
</evidence>
<comment type="subcellular location">
    <subcellularLocation>
        <location evidence="1">Cell membrane</location>
        <topology evidence="1">Multi-pass membrane protein</topology>
    </subcellularLocation>
</comment>
<comment type="caution">
    <text evidence="9">The sequence shown here is derived from an EMBL/GenBank/DDBJ whole genome shotgun (WGS) entry which is preliminary data.</text>
</comment>
<feature type="transmembrane region" description="Helical" evidence="7">
    <location>
        <begin position="65"/>
        <end position="83"/>
    </location>
</feature>
<keyword evidence="6 7" id="KW-0472">Membrane</keyword>
<dbReference type="PANTHER" id="PTHR33778:SF1">
    <property type="entry name" value="MAGNESIUM TRANSPORTER YHID-RELATED"/>
    <property type="match status" value="1"/>
</dbReference>
<reference evidence="9 10" key="1">
    <citation type="submission" date="2021-03" db="EMBL/GenBank/DDBJ databases">
        <title>Paenibacillus artemisicola MWE-103 whole genome sequence.</title>
        <authorList>
            <person name="Ham Y.J."/>
        </authorList>
    </citation>
    <scope>NUCLEOTIDE SEQUENCE [LARGE SCALE GENOMIC DNA]</scope>
    <source>
        <strain evidence="9 10">MWE-103</strain>
    </source>
</reference>
<feature type="domain" description="MgtC/SapB/SrpB/YhiD N-terminal" evidence="8">
    <location>
        <begin position="5"/>
        <end position="129"/>
    </location>
</feature>
<keyword evidence="4 7" id="KW-0812">Transmembrane</keyword>
<evidence type="ECO:0000256" key="7">
    <source>
        <dbReference type="SAM" id="Phobius"/>
    </source>
</evidence>
<keyword evidence="3" id="KW-1003">Cell membrane</keyword>
<evidence type="ECO:0000256" key="2">
    <source>
        <dbReference type="ARBA" id="ARBA00009298"/>
    </source>
</evidence>